<dbReference type="Pfam" id="PF00528">
    <property type="entry name" value="BPD_transp_1"/>
    <property type="match status" value="1"/>
</dbReference>
<keyword evidence="4 7" id="KW-0812">Transmembrane</keyword>
<feature type="transmembrane region" description="Helical" evidence="7">
    <location>
        <begin position="112"/>
        <end position="135"/>
    </location>
</feature>
<evidence type="ECO:0000256" key="2">
    <source>
        <dbReference type="ARBA" id="ARBA00022448"/>
    </source>
</evidence>
<comment type="similarity">
    <text evidence="7">Belongs to the binding-protein-dependent transport system permease family.</text>
</comment>
<keyword evidence="6 7" id="KW-0472">Membrane</keyword>
<dbReference type="PANTHER" id="PTHR43386">
    <property type="entry name" value="OLIGOPEPTIDE TRANSPORT SYSTEM PERMEASE PROTEIN APPC"/>
    <property type="match status" value="1"/>
</dbReference>
<sequence>MKNTAQQNQFPAISEPSLTKEDFKLVGANYQQEPQEITPKKRRDSTFPFFSAVLLCAVILACFFSHLFVNHDPAQFYLSHLNEAPNKEFWFGTDSLGRDIFSVLWNGGRTSLLIGIASSFIATVIGITYGCISGCASSLIDTIMMRIAELFQSIPVLLTLLLLLSLREKQSVFSISVIIGITSWFALARIVRAEIRQIRNSEYIVYSRHTGASFFWIMRKHLIPNVISAVMFIVISSVSVNMAMEATLSFLGLGLPPEELSLGSMLALSNRALLLNTWWVILFPGLFLIVTLFCITQIGHSFRQENCKGFSNL</sequence>
<evidence type="ECO:0000256" key="6">
    <source>
        <dbReference type="ARBA" id="ARBA00023136"/>
    </source>
</evidence>
<comment type="subcellular location">
    <subcellularLocation>
        <location evidence="1 7">Cell membrane</location>
        <topology evidence="1 7">Multi-pass membrane protein</topology>
    </subcellularLocation>
</comment>
<evidence type="ECO:0000259" key="8">
    <source>
        <dbReference type="PROSITE" id="PS50928"/>
    </source>
</evidence>
<dbReference type="InterPro" id="IPR050366">
    <property type="entry name" value="BP-dependent_transpt_permease"/>
</dbReference>
<gene>
    <name evidence="9" type="ORF">JBF11_01305</name>
</gene>
<keyword evidence="10" id="KW-1185">Reference proteome</keyword>
<dbReference type="PANTHER" id="PTHR43386:SF1">
    <property type="entry name" value="D,D-DIPEPTIDE TRANSPORT SYSTEM PERMEASE PROTEIN DDPC-RELATED"/>
    <property type="match status" value="1"/>
</dbReference>
<dbReference type="EMBL" id="CP065938">
    <property type="protein sequence ID" value="UWX05990.1"/>
    <property type="molecule type" value="Genomic_DNA"/>
</dbReference>
<dbReference type="Gene3D" id="1.10.3720.10">
    <property type="entry name" value="MetI-like"/>
    <property type="match status" value="1"/>
</dbReference>
<feature type="transmembrane region" description="Helical" evidence="7">
    <location>
        <begin position="47"/>
        <end position="69"/>
    </location>
</feature>
<dbReference type="PROSITE" id="PS50928">
    <property type="entry name" value="ABC_TM1"/>
    <property type="match status" value="1"/>
</dbReference>
<keyword evidence="2 7" id="KW-0813">Transport</keyword>
<dbReference type="SUPFAM" id="SSF161098">
    <property type="entry name" value="MetI-like"/>
    <property type="match status" value="1"/>
</dbReference>
<feature type="transmembrane region" description="Helical" evidence="7">
    <location>
        <begin position="172"/>
        <end position="191"/>
    </location>
</feature>
<dbReference type="InterPro" id="IPR000515">
    <property type="entry name" value="MetI-like"/>
</dbReference>
<evidence type="ECO:0000256" key="3">
    <source>
        <dbReference type="ARBA" id="ARBA00022475"/>
    </source>
</evidence>
<evidence type="ECO:0000256" key="1">
    <source>
        <dbReference type="ARBA" id="ARBA00004651"/>
    </source>
</evidence>
<evidence type="ECO:0000256" key="7">
    <source>
        <dbReference type="RuleBase" id="RU363032"/>
    </source>
</evidence>
<accession>A0ABY5Y1C5</accession>
<protein>
    <submittedName>
        <fullName evidence="9">ABC transporter permease</fullName>
    </submittedName>
</protein>
<dbReference type="Proteomes" id="UP001058120">
    <property type="component" value="Chromosome"/>
</dbReference>
<dbReference type="InterPro" id="IPR035906">
    <property type="entry name" value="MetI-like_sf"/>
</dbReference>
<organism evidence="9 10">
    <name type="scientific">Taurinivorans muris</name>
    <dbReference type="NCBI Taxonomy" id="2787751"/>
    <lineage>
        <taxon>Bacteria</taxon>
        <taxon>Pseudomonadati</taxon>
        <taxon>Thermodesulfobacteriota</taxon>
        <taxon>Desulfovibrionia</taxon>
        <taxon>Desulfovibrionales</taxon>
        <taxon>Desulfovibrionaceae</taxon>
        <taxon>Taurinivorans</taxon>
    </lineage>
</organism>
<feature type="transmembrane region" description="Helical" evidence="7">
    <location>
        <begin position="147"/>
        <end position="166"/>
    </location>
</feature>
<evidence type="ECO:0000256" key="4">
    <source>
        <dbReference type="ARBA" id="ARBA00022692"/>
    </source>
</evidence>
<feature type="domain" description="ABC transmembrane type-1" evidence="8">
    <location>
        <begin position="108"/>
        <end position="299"/>
    </location>
</feature>
<dbReference type="CDD" id="cd06261">
    <property type="entry name" value="TM_PBP2"/>
    <property type="match status" value="1"/>
</dbReference>
<evidence type="ECO:0000256" key="5">
    <source>
        <dbReference type="ARBA" id="ARBA00022989"/>
    </source>
</evidence>
<evidence type="ECO:0000313" key="9">
    <source>
        <dbReference type="EMBL" id="UWX05990.1"/>
    </source>
</evidence>
<dbReference type="RefSeq" id="WP_334315586.1">
    <property type="nucleotide sequence ID" value="NZ_CP065938.1"/>
</dbReference>
<reference evidence="9" key="1">
    <citation type="submission" date="2020-12" db="EMBL/GenBank/DDBJ databases">
        <title>Taurinivorans muris gen. nov., sp. nov., fundamental and realized metabolic niche of a ubiquitous sulfidogenic bacterium in the murine intestine.</title>
        <authorList>
            <person name="Ye H."/>
            <person name="Hanson B.T."/>
            <person name="Loy A."/>
        </authorList>
    </citation>
    <scope>NUCLEOTIDE SEQUENCE</scope>
    <source>
        <strain evidence="9">LT0009</strain>
    </source>
</reference>
<feature type="transmembrane region" description="Helical" evidence="7">
    <location>
        <begin position="273"/>
        <end position="295"/>
    </location>
</feature>
<feature type="transmembrane region" description="Helical" evidence="7">
    <location>
        <begin position="226"/>
        <end position="253"/>
    </location>
</feature>
<keyword evidence="5 7" id="KW-1133">Transmembrane helix</keyword>
<proteinExistence type="inferred from homology"/>
<evidence type="ECO:0000313" key="10">
    <source>
        <dbReference type="Proteomes" id="UP001058120"/>
    </source>
</evidence>
<keyword evidence="3" id="KW-1003">Cell membrane</keyword>
<name>A0ABY5Y1C5_9BACT</name>